<accession>A0A2U1NUU8</accession>
<name>A0A2U1NUU8_ARTAN</name>
<proteinExistence type="predicted"/>
<reference evidence="1 2" key="1">
    <citation type="journal article" date="2018" name="Mol. Plant">
        <title>The genome of Artemisia annua provides insight into the evolution of Asteraceae family and artemisinin biosynthesis.</title>
        <authorList>
            <person name="Shen Q."/>
            <person name="Zhang L."/>
            <person name="Liao Z."/>
            <person name="Wang S."/>
            <person name="Yan T."/>
            <person name="Shi P."/>
            <person name="Liu M."/>
            <person name="Fu X."/>
            <person name="Pan Q."/>
            <person name="Wang Y."/>
            <person name="Lv Z."/>
            <person name="Lu X."/>
            <person name="Zhang F."/>
            <person name="Jiang W."/>
            <person name="Ma Y."/>
            <person name="Chen M."/>
            <person name="Hao X."/>
            <person name="Li L."/>
            <person name="Tang Y."/>
            <person name="Lv G."/>
            <person name="Zhou Y."/>
            <person name="Sun X."/>
            <person name="Brodelius P.E."/>
            <person name="Rose J.K.C."/>
            <person name="Tang K."/>
        </authorList>
    </citation>
    <scope>NUCLEOTIDE SEQUENCE [LARGE SCALE GENOMIC DNA]</scope>
    <source>
        <strain evidence="2">cv. Huhao1</strain>
        <tissue evidence="1">Leaf</tissue>
    </source>
</reference>
<evidence type="ECO:0000313" key="2">
    <source>
        <dbReference type="Proteomes" id="UP000245207"/>
    </source>
</evidence>
<comment type="caution">
    <text evidence="1">The sequence shown here is derived from an EMBL/GenBank/DDBJ whole genome shotgun (WGS) entry which is preliminary data.</text>
</comment>
<dbReference type="AlphaFoldDB" id="A0A2U1NUU8"/>
<evidence type="ECO:0000313" key="1">
    <source>
        <dbReference type="EMBL" id="PWA77258.1"/>
    </source>
</evidence>
<dbReference type="EMBL" id="PKPP01002152">
    <property type="protein sequence ID" value="PWA77258.1"/>
    <property type="molecule type" value="Genomic_DNA"/>
</dbReference>
<dbReference type="Proteomes" id="UP000245207">
    <property type="component" value="Unassembled WGS sequence"/>
</dbReference>
<organism evidence="1 2">
    <name type="scientific">Artemisia annua</name>
    <name type="common">Sweet wormwood</name>
    <dbReference type="NCBI Taxonomy" id="35608"/>
    <lineage>
        <taxon>Eukaryota</taxon>
        <taxon>Viridiplantae</taxon>
        <taxon>Streptophyta</taxon>
        <taxon>Embryophyta</taxon>
        <taxon>Tracheophyta</taxon>
        <taxon>Spermatophyta</taxon>
        <taxon>Magnoliopsida</taxon>
        <taxon>eudicotyledons</taxon>
        <taxon>Gunneridae</taxon>
        <taxon>Pentapetalae</taxon>
        <taxon>asterids</taxon>
        <taxon>campanulids</taxon>
        <taxon>Asterales</taxon>
        <taxon>Asteraceae</taxon>
        <taxon>Asteroideae</taxon>
        <taxon>Anthemideae</taxon>
        <taxon>Artemisiinae</taxon>
        <taxon>Artemisia</taxon>
    </lineage>
</organism>
<sequence>MESCNGKIWVHFTVDLCPECLSTIKYTDFKNSDNFFEQANKDVTRMEIFISLISLLDPAAKNVASSAACNANVNISVHKNWFISSRM</sequence>
<keyword evidence="2" id="KW-1185">Reference proteome</keyword>
<protein>
    <submittedName>
        <fullName evidence="1">Transcription factor</fullName>
    </submittedName>
</protein>
<gene>
    <name evidence="1" type="ORF">CTI12_AA226920</name>
</gene>